<proteinExistence type="predicted"/>
<dbReference type="Ensembl" id="ENSCSAVT00000019983.1">
    <property type="protein sequence ID" value="ENSCSAVP00000019770.1"/>
    <property type="gene ID" value="ENSCSAVG00000011598.1"/>
</dbReference>
<keyword evidence="2" id="KW-1185">Reference proteome</keyword>
<protein>
    <submittedName>
        <fullName evidence="1">Uncharacterized protein</fullName>
    </submittedName>
</protein>
<reference evidence="2" key="1">
    <citation type="submission" date="2003-08" db="EMBL/GenBank/DDBJ databases">
        <authorList>
            <person name="Birren B."/>
            <person name="Nusbaum C."/>
            <person name="Abebe A."/>
            <person name="Abouelleil A."/>
            <person name="Adekoya E."/>
            <person name="Ait-zahra M."/>
            <person name="Allen N."/>
            <person name="Allen T."/>
            <person name="An P."/>
            <person name="Anderson M."/>
            <person name="Anderson S."/>
            <person name="Arachchi H."/>
            <person name="Armbruster J."/>
            <person name="Bachantsang P."/>
            <person name="Baldwin J."/>
            <person name="Barry A."/>
            <person name="Bayul T."/>
            <person name="Blitshsteyn B."/>
            <person name="Bloom T."/>
            <person name="Blye J."/>
            <person name="Boguslavskiy L."/>
            <person name="Borowsky M."/>
            <person name="Boukhgalter B."/>
            <person name="Brunache A."/>
            <person name="Butler J."/>
            <person name="Calixte N."/>
            <person name="Calvo S."/>
            <person name="Camarata J."/>
            <person name="Campo K."/>
            <person name="Chang J."/>
            <person name="Cheshatsang Y."/>
            <person name="Citroen M."/>
            <person name="Collymore A."/>
            <person name="Considine T."/>
            <person name="Cook A."/>
            <person name="Cooke P."/>
            <person name="Corum B."/>
            <person name="Cuomo C."/>
            <person name="David R."/>
            <person name="Dawoe T."/>
            <person name="Degray S."/>
            <person name="Dodge S."/>
            <person name="Dooley K."/>
            <person name="Dorje P."/>
            <person name="Dorjee K."/>
            <person name="Dorris L."/>
            <person name="Duffey N."/>
            <person name="Dupes A."/>
            <person name="Elkins T."/>
            <person name="Engels R."/>
            <person name="Erickson J."/>
            <person name="Farina A."/>
            <person name="Faro S."/>
            <person name="Ferreira P."/>
            <person name="Fischer H."/>
            <person name="Fitzgerald M."/>
            <person name="Foley K."/>
            <person name="Gage D."/>
            <person name="Galagan J."/>
            <person name="Gearin G."/>
            <person name="Gnerre S."/>
            <person name="Gnirke A."/>
            <person name="Goyette A."/>
            <person name="Graham J."/>
            <person name="Grandbois E."/>
            <person name="Gyaltsen K."/>
            <person name="Hafez N."/>
            <person name="Hagopian D."/>
            <person name="Hagos B."/>
            <person name="Hall J."/>
            <person name="Hatcher B."/>
            <person name="Heller A."/>
            <person name="Higgins H."/>
            <person name="Honan T."/>
            <person name="Horn A."/>
            <person name="Houde N."/>
            <person name="Hughes L."/>
            <person name="Hulme W."/>
            <person name="Husby E."/>
            <person name="Iliev I."/>
            <person name="Jaffe D."/>
            <person name="Jones C."/>
            <person name="Kamal M."/>
            <person name="Kamat A."/>
            <person name="Kamvysselis M."/>
            <person name="Karlsson E."/>
            <person name="Kells C."/>
            <person name="Kieu A."/>
            <person name="Kisner P."/>
            <person name="Kodira C."/>
            <person name="Kulbokas E."/>
            <person name="Labutti K."/>
            <person name="Lama D."/>
            <person name="Landers T."/>
            <person name="Leger J."/>
            <person name="Levine S."/>
            <person name="Lewis D."/>
            <person name="Lewis T."/>
            <person name="Lindblad-toh K."/>
            <person name="Liu X."/>
            <person name="Lokyitsang T."/>
            <person name="Lokyitsang Y."/>
            <person name="Lucien O."/>
            <person name="Lui A."/>
            <person name="Ma L.J."/>
            <person name="Mabbitt R."/>
            <person name="Macdonald J."/>
            <person name="Maclean C."/>
            <person name="Major J."/>
            <person name="Manning J."/>
            <person name="Marabella R."/>
            <person name="Maru K."/>
            <person name="Matthews C."/>
            <person name="Mauceli E."/>
            <person name="Mccarthy M."/>
            <person name="Mcdonough S."/>
            <person name="Mcghee T."/>
            <person name="Meldrim J."/>
            <person name="Meneus L."/>
            <person name="Mesirov J."/>
            <person name="Mihalev A."/>
            <person name="Mihova T."/>
            <person name="Mikkelsen T."/>
            <person name="Mlenga V."/>
            <person name="Moru K."/>
            <person name="Mozes J."/>
            <person name="Mulrain L."/>
            <person name="Munson G."/>
            <person name="Naylor J."/>
            <person name="Newes C."/>
            <person name="Nguyen C."/>
            <person name="Nguyen N."/>
            <person name="Nguyen T."/>
            <person name="Nicol R."/>
            <person name="Nielsen C."/>
            <person name="Nizzari M."/>
            <person name="Norbu C."/>
            <person name="Norbu N."/>
            <person name="O'donnell P."/>
            <person name="Okoawo O."/>
            <person name="O'leary S."/>
            <person name="Omotosho B."/>
            <person name="O'neill K."/>
            <person name="Osman S."/>
            <person name="Parker S."/>
            <person name="Perrin D."/>
            <person name="Phunkhang P."/>
            <person name="Piqani B."/>
            <person name="Purcell S."/>
            <person name="Rachupka T."/>
            <person name="Ramasamy U."/>
            <person name="Rameau R."/>
            <person name="Ray V."/>
            <person name="Raymond C."/>
            <person name="Retta R."/>
            <person name="Richardson S."/>
            <person name="Rise C."/>
            <person name="Rodriguez J."/>
            <person name="Rogers J."/>
            <person name="Rogov P."/>
            <person name="Rutman M."/>
            <person name="Schupbach R."/>
            <person name="Seaman C."/>
            <person name="Settipalli S."/>
            <person name="Sharpe T."/>
            <person name="Sheridan J."/>
            <person name="Sherpa N."/>
            <person name="Shi J."/>
            <person name="Smirnov S."/>
            <person name="Smith C."/>
            <person name="Sougnez C."/>
            <person name="Spencer B."/>
            <person name="Stalker J."/>
            <person name="Stange-thomann N."/>
            <person name="Stavropoulos S."/>
            <person name="Stetson K."/>
            <person name="Stone C."/>
            <person name="Stone S."/>
            <person name="Stubbs M."/>
            <person name="Talamas J."/>
            <person name="Tchuinga P."/>
            <person name="Tenzing P."/>
            <person name="Tesfaye S."/>
            <person name="Theodore J."/>
            <person name="Thoulutsang Y."/>
            <person name="Topham K."/>
            <person name="Towey S."/>
            <person name="Tsamla T."/>
            <person name="Tsomo N."/>
            <person name="Vallee D."/>
            <person name="Vassiliev H."/>
            <person name="Venkataraman V."/>
            <person name="Vinson J."/>
            <person name="Vo A."/>
            <person name="Wade C."/>
            <person name="Wang S."/>
            <person name="Wangchuk T."/>
            <person name="Wangdi T."/>
            <person name="Whittaker C."/>
            <person name="Wilkinson J."/>
            <person name="Wu Y."/>
            <person name="Wyman D."/>
            <person name="Yadav S."/>
            <person name="Yang S."/>
            <person name="Yang X."/>
            <person name="Yeager S."/>
            <person name="Yee E."/>
            <person name="Young G."/>
            <person name="Zainoun J."/>
            <person name="Zembeck L."/>
            <person name="Zimmer A."/>
            <person name="Zody M."/>
            <person name="Lander E."/>
        </authorList>
    </citation>
    <scope>NUCLEOTIDE SEQUENCE [LARGE SCALE GENOMIC DNA]</scope>
</reference>
<dbReference type="AlphaFoldDB" id="H2ZQA4"/>
<evidence type="ECO:0000313" key="1">
    <source>
        <dbReference type="Ensembl" id="ENSCSAVP00000019770.1"/>
    </source>
</evidence>
<accession>H2ZQA4</accession>
<dbReference type="HOGENOM" id="CLU_2009005_0_0_1"/>
<evidence type="ECO:0000313" key="2">
    <source>
        <dbReference type="Proteomes" id="UP000007875"/>
    </source>
</evidence>
<reference evidence="1" key="2">
    <citation type="submission" date="2025-08" db="UniProtKB">
        <authorList>
            <consortium name="Ensembl"/>
        </authorList>
    </citation>
    <scope>IDENTIFICATION</scope>
</reference>
<reference evidence="1" key="3">
    <citation type="submission" date="2025-09" db="UniProtKB">
        <authorList>
            <consortium name="Ensembl"/>
        </authorList>
    </citation>
    <scope>IDENTIFICATION</scope>
</reference>
<dbReference type="Proteomes" id="UP000007875">
    <property type="component" value="Unassembled WGS sequence"/>
</dbReference>
<sequence>SKIATEYHRNSNIYSSTTLSPHSCSASADDHVSIGVPPQFDETSPIGTFKKSYKYLPYNQHREEKSNITDFQSFGQVLICSRLDVVTILKESLIRLRPKLLCATKILARYTASIYPIYVFAHRL</sequence>
<dbReference type="InParanoid" id="H2ZQA4"/>
<name>H2ZQA4_CIOSA</name>
<organism evidence="1 2">
    <name type="scientific">Ciona savignyi</name>
    <name type="common">Pacific transparent sea squirt</name>
    <dbReference type="NCBI Taxonomy" id="51511"/>
    <lineage>
        <taxon>Eukaryota</taxon>
        <taxon>Metazoa</taxon>
        <taxon>Chordata</taxon>
        <taxon>Tunicata</taxon>
        <taxon>Ascidiacea</taxon>
        <taxon>Phlebobranchia</taxon>
        <taxon>Cionidae</taxon>
        <taxon>Ciona</taxon>
    </lineage>
</organism>